<name>A0ACB8UTC4_9EURO</name>
<comment type="caution">
    <text evidence="1">The sequence shown here is derived from an EMBL/GenBank/DDBJ whole genome shotgun (WGS) entry which is preliminary data.</text>
</comment>
<proteinExistence type="predicted"/>
<evidence type="ECO:0000313" key="1">
    <source>
        <dbReference type="EMBL" id="KAI2384687.1"/>
    </source>
</evidence>
<gene>
    <name evidence="1" type="ORF">LOY88_004532</name>
</gene>
<protein>
    <submittedName>
        <fullName evidence="1">Uncharacterized protein</fullName>
    </submittedName>
</protein>
<sequence length="404" mass="42751">MRLSSAFSVATLALASGAVGQTVQHAPSSAQGVQFRVNVPSNTASSGNGPIFIQVEAPSNIQWVGIGQGSSMRNANIFLVYGASSNNVTVSPRLATGRFEPPVNTATRFSLVDGTGISNGKMTANIRCDNCLTWEGGNMRPTDSASSWIWAMKSGSPLQSTSINERIRRHDSLGTFNLDLTRAVGGSSNNPFQGLSSSPSPSGRPNPTGRPQQSAASIKRTSHAVLMSTTFVALFPLLALSLYAVPSPKTVPFIHAPLQMIALCLAIVGFGIGVSLAIDNNSLNGYHPIIGIVVVAFLVLFQPALGLLQHLHFRKTGGRSTFGIFHRWGGRIFLVLGIVNGGLGFKYSGLGQPGVARPGAIAYAVFSALIAFVYTGFILIKTMRPQNKVNVRSEELKVLATQTN</sequence>
<dbReference type="EMBL" id="JALBCA010000069">
    <property type="protein sequence ID" value="KAI2384687.1"/>
    <property type="molecule type" value="Genomic_DNA"/>
</dbReference>
<reference evidence="1" key="1">
    <citation type="journal article" date="2022" name="bioRxiv">
        <title>Population genetic analysis of Ophidiomyces ophidiicola, the causative agent of snake fungal disease, indicates recent introductions to the USA.</title>
        <authorList>
            <person name="Ladner J.T."/>
            <person name="Palmer J.M."/>
            <person name="Ettinger C.L."/>
            <person name="Stajich J.E."/>
            <person name="Farrell T.M."/>
            <person name="Glorioso B.M."/>
            <person name="Lawson B."/>
            <person name="Price S.J."/>
            <person name="Stengle A.G."/>
            <person name="Grear D.A."/>
            <person name="Lorch J.M."/>
        </authorList>
    </citation>
    <scope>NUCLEOTIDE SEQUENCE</scope>
    <source>
        <strain evidence="1">NWHC 24266-5</strain>
    </source>
</reference>
<accession>A0ACB8UTC4</accession>
<organism evidence="1">
    <name type="scientific">Ophidiomyces ophidiicola</name>
    <dbReference type="NCBI Taxonomy" id="1387563"/>
    <lineage>
        <taxon>Eukaryota</taxon>
        <taxon>Fungi</taxon>
        <taxon>Dikarya</taxon>
        <taxon>Ascomycota</taxon>
        <taxon>Pezizomycotina</taxon>
        <taxon>Eurotiomycetes</taxon>
        <taxon>Eurotiomycetidae</taxon>
        <taxon>Onygenales</taxon>
        <taxon>Onygenaceae</taxon>
        <taxon>Ophidiomyces</taxon>
    </lineage>
</organism>